<dbReference type="InterPro" id="IPR011598">
    <property type="entry name" value="bHLH_dom"/>
</dbReference>
<keyword evidence="5" id="KW-0804">Transcription</keyword>
<dbReference type="GO" id="GO:0046983">
    <property type="term" value="F:protein dimerization activity"/>
    <property type="evidence" value="ECO:0007669"/>
    <property type="project" value="InterPro"/>
</dbReference>
<accession>A0A6G0TMU3</accession>
<dbReference type="PANTHER" id="PTHR23043:SF17">
    <property type="entry name" value="PROTEIN SIMILAR"/>
    <property type="match status" value="1"/>
</dbReference>
<feature type="domain" description="PAS" evidence="8">
    <location>
        <begin position="92"/>
        <end position="140"/>
    </location>
</feature>
<comment type="subcellular location">
    <subcellularLocation>
        <location evidence="1">Nucleus</location>
    </subcellularLocation>
</comment>
<dbReference type="GO" id="GO:0005634">
    <property type="term" value="C:nucleus"/>
    <property type="evidence" value="ECO:0007669"/>
    <property type="project" value="UniProtKB-SubCell"/>
</dbReference>
<evidence type="ECO:0000256" key="1">
    <source>
        <dbReference type="ARBA" id="ARBA00004123"/>
    </source>
</evidence>
<dbReference type="Gene3D" id="4.10.280.10">
    <property type="entry name" value="Helix-loop-helix DNA-binding domain"/>
    <property type="match status" value="1"/>
</dbReference>
<dbReference type="InterPro" id="IPR036638">
    <property type="entry name" value="HLH_DNA-bd_sf"/>
</dbReference>
<dbReference type="InterPro" id="IPR013767">
    <property type="entry name" value="PAS_fold"/>
</dbReference>
<comment type="caution">
    <text evidence="10">The sequence shown here is derived from an EMBL/GenBank/DDBJ whole genome shotgun (WGS) entry which is preliminary data.</text>
</comment>
<feature type="region of interest" description="Disordered" evidence="7">
    <location>
        <begin position="1"/>
        <end position="22"/>
    </location>
</feature>
<dbReference type="GO" id="GO:0045944">
    <property type="term" value="P:positive regulation of transcription by RNA polymerase II"/>
    <property type="evidence" value="ECO:0007669"/>
    <property type="project" value="UniProtKB-ARBA"/>
</dbReference>
<sequence>MKNSERRKEKSRDAARSRRSKETEIFTDLGSALPLPASVISQLDKATIMRLTIASFKIMDALSSTNIDVKPDEKDCPPNMSGICNKALDGIVLITTADGDIIFISENISSYLGLSQIDLIGQSIYEFAHLCDQAELKDILTNKDIGEQKSFFVRMKCTLTNKGRNVNLKSASYKA</sequence>
<dbReference type="OrthoDB" id="6021714at2759"/>
<evidence type="ECO:0000259" key="9">
    <source>
        <dbReference type="PROSITE" id="PS50888"/>
    </source>
</evidence>
<evidence type="ECO:0000256" key="6">
    <source>
        <dbReference type="ARBA" id="ARBA00023242"/>
    </source>
</evidence>
<dbReference type="AlphaFoldDB" id="A0A6G0TMU3"/>
<keyword evidence="4" id="KW-0238">DNA-binding</keyword>
<keyword evidence="6" id="KW-0539">Nucleus</keyword>
<dbReference type="Gene3D" id="3.30.450.20">
    <property type="entry name" value="PAS domain"/>
    <property type="match status" value="1"/>
</dbReference>
<dbReference type="SUPFAM" id="SSF47459">
    <property type="entry name" value="HLH, helix-loop-helix DNA-binding domain"/>
    <property type="match status" value="1"/>
</dbReference>
<evidence type="ECO:0000256" key="3">
    <source>
        <dbReference type="ARBA" id="ARBA00023015"/>
    </source>
</evidence>
<dbReference type="PROSITE" id="PS50888">
    <property type="entry name" value="BHLH"/>
    <property type="match status" value="1"/>
</dbReference>
<dbReference type="GO" id="GO:0000977">
    <property type="term" value="F:RNA polymerase II transcription regulatory region sequence-specific DNA binding"/>
    <property type="evidence" value="ECO:0007669"/>
    <property type="project" value="TreeGrafter"/>
</dbReference>
<name>A0A6G0TMU3_APHGL</name>
<dbReference type="GO" id="GO:0000981">
    <property type="term" value="F:DNA-binding transcription factor activity, RNA polymerase II-specific"/>
    <property type="evidence" value="ECO:0007669"/>
    <property type="project" value="TreeGrafter"/>
</dbReference>
<evidence type="ECO:0000256" key="2">
    <source>
        <dbReference type="ARBA" id="ARBA00022737"/>
    </source>
</evidence>
<dbReference type="GO" id="GO:0005737">
    <property type="term" value="C:cytoplasm"/>
    <property type="evidence" value="ECO:0007669"/>
    <property type="project" value="InterPro"/>
</dbReference>
<keyword evidence="11" id="KW-1185">Reference proteome</keyword>
<dbReference type="GO" id="GO:0071456">
    <property type="term" value="P:cellular response to hypoxia"/>
    <property type="evidence" value="ECO:0007669"/>
    <property type="project" value="TreeGrafter"/>
</dbReference>
<proteinExistence type="predicted"/>
<evidence type="ECO:0000256" key="4">
    <source>
        <dbReference type="ARBA" id="ARBA00023125"/>
    </source>
</evidence>
<dbReference type="Pfam" id="PF23171">
    <property type="entry name" value="bHLH_HIF1A"/>
    <property type="match status" value="1"/>
</dbReference>
<dbReference type="InterPro" id="IPR000014">
    <property type="entry name" value="PAS"/>
</dbReference>
<feature type="domain" description="BHLH" evidence="9">
    <location>
        <begin position="6"/>
        <end position="59"/>
    </location>
</feature>
<evidence type="ECO:0000259" key="8">
    <source>
        <dbReference type="PROSITE" id="PS50112"/>
    </source>
</evidence>
<dbReference type="SMART" id="SM00353">
    <property type="entry name" value="HLH"/>
    <property type="match status" value="1"/>
</dbReference>
<reference evidence="10 11" key="1">
    <citation type="submission" date="2019-08" db="EMBL/GenBank/DDBJ databases">
        <title>The genome of the soybean aphid Biotype 1, its phylome, world population structure and adaptation to the North American continent.</title>
        <authorList>
            <person name="Giordano R."/>
            <person name="Donthu R.K."/>
            <person name="Hernandez A.G."/>
            <person name="Wright C.L."/>
            <person name="Zimin A.V."/>
        </authorList>
    </citation>
    <scope>NUCLEOTIDE SEQUENCE [LARGE SCALE GENOMIC DNA]</scope>
    <source>
        <tissue evidence="10">Whole aphids</tissue>
    </source>
</reference>
<dbReference type="Pfam" id="PF00989">
    <property type="entry name" value="PAS"/>
    <property type="match status" value="1"/>
</dbReference>
<evidence type="ECO:0000313" key="11">
    <source>
        <dbReference type="Proteomes" id="UP000475862"/>
    </source>
</evidence>
<dbReference type="PANTHER" id="PTHR23043">
    <property type="entry name" value="HYPOXIA-INDUCIBLE FACTOR 1 ALPHA"/>
    <property type="match status" value="1"/>
</dbReference>
<gene>
    <name evidence="10" type="ORF">AGLY_007723</name>
</gene>
<keyword evidence="2" id="KW-0677">Repeat</keyword>
<dbReference type="SUPFAM" id="SSF55785">
    <property type="entry name" value="PYP-like sensor domain (PAS domain)"/>
    <property type="match status" value="1"/>
</dbReference>
<dbReference type="Proteomes" id="UP000475862">
    <property type="component" value="Unassembled WGS sequence"/>
</dbReference>
<dbReference type="CDD" id="cd00130">
    <property type="entry name" value="PAS"/>
    <property type="match status" value="1"/>
</dbReference>
<dbReference type="InterPro" id="IPR001067">
    <property type="entry name" value="Nuc_translocat"/>
</dbReference>
<dbReference type="PROSITE" id="PS50112">
    <property type="entry name" value="PAS"/>
    <property type="match status" value="1"/>
</dbReference>
<evidence type="ECO:0000256" key="5">
    <source>
        <dbReference type="ARBA" id="ARBA00023163"/>
    </source>
</evidence>
<dbReference type="SMART" id="SM00091">
    <property type="entry name" value="PAS"/>
    <property type="match status" value="1"/>
</dbReference>
<evidence type="ECO:0000256" key="7">
    <source>
        <dbReference type="SAM" id="MobiDB-lite"/>
    </source>
</evidence>
<dbReference type="GO" id="GO:0005667">
    <property type="term" value="C:transcription regulator complex"/>
    <property type="evidence" value="ECO:0007669"/>
    <property type="project" value="InterPro"/>
</dbReference>
<dbReference type="PRINTS" id="PR00785">
    <property type="entry name" value="NCTRNSLOCATR"/>
</dbReference>
<dbReference type="InterPro" id="IPR035965">
    <property type="entry name" value="PAS-like_dom_sf"/>
</dbReference>
<evidence type="ECO:0008006" key="12">
    <source>
        <dbReference type="Google" id="ProtNLM"/>
    </source>
</evidence>
<protein>
    <recommendedName>
        <fullName evidence="12">PAS domain-containing protein</fullName>
    </recommendedName>
</protein>
<keyword evidence="3" id="KW-0805">Transcription regulation</keyword>
<dbReference type="EMBL" id="VYZN01000025">
    <property type="protein sequence ID" value="KAE9535822.1"/>
    <property type="molecule type" value="Genomic_DNA"/>
</dbReference>
<evidence type="ECO:0000313" key="10">
    <source>
        <dbReference type="EMBL" id="KAE9535822.1"/>
    </source>
</evidence>
<organism evidence="10 11">
    <name type="scientific">Aphis glycines</name>
    <name type="common">Soybean aphid</name>
    <dbReference type="NCBI Taxonomy" id="307491"/>
    <lineage>
        <taxon>Eukaryota</taxon>
        <taxon>Metazoa</taxon>
        <taxon>Ecdysozoa</taxon>
        <taxon>Arthropoda</taxon>
        <taxon>Hexapoda</taxon>
        <taxon>Insecta</taxon>
        <taxon>Pterygota</taxon>
        <taxon>Neoptera</taxon>
        <taxon>Paraneoptera</taxon>
        <taxon>Hemiptera</taxon>
        <taxon>Sternorrhyncha</taxon>
        <taxon>Aphidomorpha</taxon>
        <taxon>Aphidoidea</taxon>
        <taxon>Aphididae</taxon>
        <taxon>Aphidini</taxon>
        <taxon>Aphis</taxon>
        <taxon>Aphis</taxon>
    </lineage>
</organism>